<gene>
    <name evidence="2" type="ORF">LTR97_004144</name>
</gene>
<reference evidence="2" key="1">
    <citation type="submission" date="2023-08" db="EMBL/GenBank/DDBJ databases">
        <title>Black Yeasts Isolated from many extreme environments.</title>
        <authorList>
            <person name="Coleine C."/>
            <person name="Stajich J.E."/>
            <person name="Selbmann L."/>
        </authorList>
    </citation>
    <scope>NUCLEOTIDE SEQUENCE</scope>
    <source>
        <strain evidence="2">CCFEE 5810</strain>
    </source>
</reference>
<feature type="compositionally biased region" description="Polar residues" evidence="1">
    <location>
        <begin position="21"/>
        <end position="39"/>
    </location>
</feature>
<feature type="region of interest" description="Disordered" evidence="1">
    <location>
        <begin position="1"/>
        <end position="43"/>
    </location>
</feature>
<evidence type="ECO:0000256" key="1">
    <source>
        <dbReference type="SAM" id="MobiDB-lite"/>
    </source>
</evidence>
<evidence type="ECO:0000313" key="2">
    <source>
        <dbReference type="EMBL" id="KAK5703195.1"/>
    </source>
</evidence>
<sequence>MQRDNQASAPTPSPKREATPKMTQSPTTTRSFPNPQTVQLHYPPDLTFPPYESKIDVRIPSHFADEDRDMDWYTKNGPLKDIMSQARAGVTALLNAGHIIGTVHWATARYVDPVAGKMMRNGPLFFAITTTEETLHHWRNVHWPIRKYLIEKFKECDEPVFKDPPIRWLLEIRMSVVWCVGKEVKRMEISRLVRQQNLELSPRRLYALSFTGLWSSVAPR</sequence>
<dbReference type="EMBL" id="JAVRQU010000005">
    <property type="protein sequence ID" value="KAK5703195.1"/>
    <property type="molecule type" value="Genomic_DNA"/>
</dbReference>
<protein>
    <submittedName>
        <fullName evidence="2">Uncharacterized protein</fullName>
    </submittedName>
</protein>
<dbReference type="Proteomes" id="UP001310594">
    <property type="component" value="Unassembled WGS sequence"/>
</dbReference>
<dbReference type="AlphaFoldDB" id="A0AAN7WEV5"/>
<organism evidence="2 3">
    <name type="scientific">Elasticomyces elasticus</name>
    <dbReference type="NCBI Taxonomy" id="574655"/>
    <lineage>
        <taxon>Eukaryota</taxon>
        <taxon>Fungi</taxon>
        <taxon>Dikarya</taxon>
        <taxon>Ascomycota</taxon>
        <taxon>Pezizomycotina</taxon>
        <taxon>Dothideomycetes</taxon>
        <taxon>Dothideomycetidae</taxon>
        <taxon>Mycosphaerellales</taxon>
        <taxon>Teratosphaeriaceae</taxon>
        <taxon>Elasticomyces</taxon>
    </lineage>
</organism>
<name>A0AAN7WEV5_9PEZI</name>
<evidence type="ECO:0000313" key="3">
    <source>
        <dbReference type="Proteomes" id="UP001310594"/>
    </source>
</evidence>
<accession>A0AAN7WEV5</accession>
<feature type="compositionally biased region" description="Polar residues" evidence="1">
    <location>
        <begin position="1"/>
        <end position="10"/>
    </location>
</feature>
<proteinExistence type="predicted"/>
<comment type="caution">
    <text evidence="2">The sequence shown here is derived from an EMBL/GenBank/DDBJ whole genome shotgun (WGS) entry which is preliminary data.</text>
</comment>